<accession>A0A1N7QH60</accession>
<dbReference type="RefSeq" id="WP_076380222.1">
    <property type="nucleotide sequence ID" value="NZ_AP017422.1"/>
</dbReference>
<evidence type="ECO:0000256" key="1">
    <source>
        <dbReference type="ARBA" id="ARBA00004141"/>
    </source>
</evidence>
<evidence type="ECO:0000256" key="5">
    <source>
        <dbReference type="SAM" id="Phobius"/>
    </source>
</evidence>
<dbReference type="STRING" id="477680.SAMN05421788_105256"/>
<keyword evidence="3 5" id="KW-1133">Transmembrane helix</keyword>
<sequence>MDAREQQVHRWSMLCHLAALAGFFFWPGNVLGPLIVWQLKKNELPEIDEHGKAAFNFQLTLFIVNVIVKFVLASTVGYHVFWGAPFLAFGSGFGLLTVLSIINVIGWVLAIVAGIRANNGELYKYPFSYRFVR</sequence>
<comment type="subcellular location">
    <subcellularLocation>
        <location evidence="1">Membrane</location>
        <topology evidence="1">Multi-pass membrane protein</topology>
    </subcellularLocation>
</comment>
<dbReference type="InterPro" id="IPR019109">
    <property type="entry name" value="MamF_MmsF"/>
</dbReference>
<keyword evidence="7" id="KW-1185">Reference proteome</keyword>
<dbReference type="EMBL" id="FTOR01000005">
    <property type="protein sequence ID" value="SIT22203.1"/>
    <property type="molecule type" value="Genomic_DNA"/>
</dbReference>
<dbReference type="OrthoDB" id="9808930at2"/>
<keyword evidence="4 5" id="KW-0472">Membrane</keyword>
<evidence type="ECO:0000313" key="7">
    <source>
        <dbReference type="Proteomes" id="UP000186917"/>
    </source>
</evidence>
<evidence type="ECO:0000313" key="6">
    <source>
        <dbReference type="EMBL" id="SIT22203.1"/>
    </source>
</evidence>
<organism evidence="6 7">
    <name type="scientific">Filimonas lacunae</name>
    <dbReference type="NCBI Taxonomy" id="477680"/>
    <lineage>
        <taxon>Bacteria</taxon>
        <taxon>Pseudomonadati</taxon>
        <taxon>Bacteroidota</taxon>
        <taxon>Chitinophagia</taxon>
        <taxon>Chitinophagales</taxon>
        <taxon>Chitinophagaceae</taxon>
        <taxon>Filimonas</taxon>
    </lineage>
</organism>
<dbReference type="Proteomes" id="UP000186917">
    <property type="component" value="Unassembled WGS sequence"/>
</dbReference>
<evidence type="ECO:0000256" key="4">
    <source>
        <dbReference type="ARBA" id="ARBA00023136"/>
    </source>
</evidence>
<keyword evidence="2 5" id="KW-0812">Transmembrane</keyword>
<dbReference type="Pfam" id="PF09685">
    <property type="entry name" value="MamF_MmsF"/>
    <property type="match status" value="1"/>
</dbReference>
<protein>
    <recommendedName>
        <fullName evidence="8">DUF4870 domain-containing protein</fullName>
    </recommendedName>
</protein>
<feature type="transmembrane region" description="Helical" evidence="5">
    <location>
        <begin position="93"/>
        <end position="115"/>
    </location>
</feature>
<gene>
    <name evidence="6" type="ORF">SAMN05421788_105256</name>
</gene>
<evidence type="ECO:0000256" key="3">
    <source>
        <dbReference type="ARBA" id="ARBA00022989"/>
    </source>
</evidence>
<feature type="transmembrane region" description="Helical" evidence="5">
    <location>
        <begin position="59"/>
        <end position="81"/>
    </location>
</feature>
<feature type="transmembrane region" description="Helical" evidence="5">
    <location>
        <begin position="17"/>
        <end position="39"/>
    </location>
</feature>
<dbReference type="AlphaFoldDB" id="A0A1N7QH60"/>
<evidence type="ECO:0008006" key="8">
    <source>
        <dbReference type="Google" id="ProtNLM"/>
    </source>
</evidence>
<proteinExistence type="predicted"/>
<name>A0A1N7QH60_9BACT</name>
<evidence type="ECO:0000256" key="2">
    <source>
        <dbReference type="ARBA" id="ARBA00022692"/>
    </source>
</evidence>
<reference evidence="7" key="1">
    <citation type="submission" date="2017-01" db="EMBL/GenBank/DDBJ databases">
        <authorList>
            <person name="Varghese N."/>
            <person name="Submissions S."/>
        </authorList>
    </citation>
    <scope>NUCLEOTIDE SEQUENCE [LARGE SCALE GENOMIC DNA]</scope>
    <source>
        <strain evidence="7">DSM 21054</strain>
    </source>
</reference>